<name>A0AAU7VPX3_9FIRM</name>
<evidence type="ECO:0000256" key="6">
    <source>
        <dbReference type="ARBA" id="ARBA00023136"/>
    </source>
</evidence>
<dbReference type="PANTHER" id="PTHR30474">
    <property type="entry name" value="CELL CYCLE PROTEIN"/>
    <property type="match status" value="1"/>
</dbReference>
<feature type="transmembrane region" description="Helical" evidence="7">
    <location>
        <begin position="263"/>
        <end position="290"/>
    </location>
</feature>
<evidence type="ECO:0000256" key="7">
    <source>
        <dbReference type="SAM" id="Phobius"/>
    </source>
</evidence>
<feature type="transmembrane region" description="Helical" evidence="7">
    <location>
        <begin position="163"/>
        <end position="180"/>
    </location>
</feature>
<dbReference type="GO" id="GO:0008360">
    <property type="term" value="P:regulation of cell shape"/>
    <property type="evidence" value="ECO:0007669"/>
    <property type="project" value="UniProtKB-KW"/>
</dbReference>
<evidence type="ECO:0000256" key="4">
    <source>
        <dbReference type="ARBA" id="ARBA00022960"/>
    </source>
</evidence>
<sequence length="364" mass="39922">MKRKQSPDILLLIVTMALLGFGLVMVYSASAIMAMARYGDSFYFLKRQTIYALLGLGAMYICINLNYWKWKKFIKLFFVLNFVFLVAVIIPGVGVTINDATRWINLGFMRFQPSDFTKFALILFTANYLAAQKERILDFFYGIVPLLVILGISFGLIMLQPDLGTAISLAGTIGIMLFAAGAKYRHLLYIAVPGTALMTWFATSEEYRLRRLTTFRDPWSDVSGAGWQIIQSLYGIAGGGLVGVGLGASRQKSGYLPEAQTDFIYAIIVEELGFIGGALVIILFGILVWRGLRTAIKAPDSFGCYLAMGMTVMIALQVIINIGVVTSSMPTTGITLPLISFGGTSLIVTLASIGIVLNVSRYSY</sequence>
<feature type="transmembrane region" description="Helical" evidence="7">
    <location>
        <begin position="74"/>
        <end position="96"/>
    </location>
</feature>
<feature type="transmembrane region" description="Helical" evidence="7">
    <location>
        <begin position="336"/>
        <end position="359"/>
    </location>
</feature>
<dbReference type="AlphaFoldDB" id="A0AAU7VPX3"/>
<reference evidence="8" key="2">
    <citation type="submission" date="2024-06" db="EMBL/GenBank/DDBJ databases">
        <authorList>
            <person name="Petrova K.O."/>
            <person name="Toshchakov S.V."/>
            <person name="Boltjanskaja Y.V."/>
            <person name="Kevbrin V."/>
        </authorList>
    </citation>
    <scope>NUCLEOTIDE SEQUENCE</scope>
    <source>
        <strain evidence="8">Z-910T</strain>
    </source>
</reference>
<dbReference type="PANTHER" id="PTHR30474:SF13">
    <property type="entry name" value="STAGE V SPORULATION PROTEIN E"/>
    <property type="match status" value="1"/>
</dbReference>
<dbReference type="InterPro" id="IPR013437">
    <property type="entry name" value="FtsW"/>
</dbReference>
<keyword evidence="2" id="KW-1003">Cell membrane</keyword>
<feature type="transmembrane region" description="Helical" evidence="7">
    <location>
        <begin position="49"/>
        <end position="67"/>
    </location>
</feature>
<keyword evidence="5 7" id="KW-1133">Transmembrane helix</keyword>
<feature type="transmembrane region" description="Helical" evidence="7">
    <location>
        <begin position="139"/>
        <end position="157"/>
    </location>
</feature>
<dbReference type="GO" id="GO:0032153">
    <property type="term" value="C:cell division site"/>
    <property type="evidence" value="ECO:0007669"/>
    <property type="project" value="TreeGrafter"/>
</dbReference>
<comment type="subcellular location">
    <subcellularLocation>
        <location evidence="1">Cell membrane</location>
        <topology evidence="1">Multi-pass membrane protein</topology>
    </subcellularLocation>
</comment>
<dbReference type="GO" id="GO:0015648">
    <property type="term" value="F:lipid-linked peptidoglycan transporter activity"/>
    <property type="evidence" value="ECO:0007669"/>
    <property type="project" value="TreeGrafter"/>
</dbReference>
<feature type="transmembrane region" description="Helical" evidence="7">
    <location>
        <begin position="9"/>
        <end position="29"/>
    </location>
</feature>
<keyword evidence="3 7" id="KW-0812">Transmembrane</keyword>
<evidence type="ECO:0000256" key="1">
    <source>
        <dbReference type="ARBA" id="ARBA00004651"/>
    </source>
</evidence>
<keyword evidence="4" id="KW-0133">Cell shape</keyword>
<dbReference type="RefSeq" id="WP_350344845.1">
    <property type="nucleotide sequence ID" value="NZ_CP158367.1"/>
</dbReference>
<dbReference type="InterPro" id="IPR001182">
    <property type="entry name" value="FtsW/RodA"/>
</dbReference>
<dbReference type="NCBIfam" id="TIGR02614">
    <property type="entry name" value="ftsW"/>
    <property type="match status" value="1"/>
</dbReference>
<evidence type="ECO:0000256" key="5">
    <source>
        <dbReference type="ARBA" id="ARBA00022989"/>
    </source>
</evidence>
<evidence type="ECO:0000256" key="3">
    <source>
        <dbReference type="ARBA" id="ARBA00022692"/>
    </source>
</evidence>
<dbReference type="GO" id="GO:0005886">
    <property type="term" value="C:plasma membrane"/>
    <property type="evidence" value="ECO:0007669"/>
    <property type="project" value="UniProtKB-SubCell"/>
</dbReference>
<dbReference type="Pfam" id="PF01098">
    <property type="entry name" value="FTSW_RODA_SPOVE"/>
    <property type="match status" value="1"/>
</dbReference>
<feature type="transmembrane region" description="Helical" evidence="7">
    <location>
        <begin position="302"/>
        <end position="324"/>
    </location>
</feature>
<feature type="transmembrane region" description="Helical" evidence="7">
    <location>
        <begin position="187"/>
        <end position="203"/>
    </location>
</feature>
<dbReference type="GO" id="GO:0051301">
    <property type="term" value="P:cell division"/>
    <property type="evidence" value="ECO:0007669"/>
    <property type="project" value="InterPro"/>
</dbReference>
<dbReference type="GO" id="GO:0009252">
    <property type="term" value="P:peptidoglycan biosynthetic process"/>
    <property type="evidence" value="ECO:0007669"/>
    <property type="project" value="InterPro"/>
</dbReference>
<keyword evidence="6 7" id="KW-0472">Membrane</keyword>
<evidence type="ECO:0000256" key="2">
    <source>
        <dbReference type="ARBA" id="ARBA00022475"/>
    </source>
</evidence>
<organism evidence="8">
    <name type="scientific">Proteinivorax tanatarense</name>
    <dbReference type="NCBI Taxonomy" id="1260629"/>
    <lineage>
        <taxon>Bacteria</taxon>
        <taxon>Bacillati</taxon>
        <taxon>Bacillota</taxon>
        <taxon>Clostridia</taxon>
        <taxon>Eubacteriales</taxon>
        <taxon>Proteinivoracaceae</taxon>
        <taxon>Proteinivorax</taxon>
    </lineage>
</organism>
<proteinExistence type="predicted"/>
<evidence type="ECO:0000313" key="8">
    <source>
        <dbReference type="EMBL" id="XBX76111.1"/>
    </source>
</evidence>
<dbReference type="EMBL" id="CP158367">
    <property type="protein sequence ID" value="XBX76111.1"/>
    <property type="molecule type" value="Genomic_DNA"/>
</dbReference>
<gene>
    <name evidence="8" type="primary">ftsW</name>
    <name evidence="8" type="ORF">PRVXT_001287</name>
</gene>
<protein>
    <submittedName>
        <fullName evidence="8">Lipid II flippase FtsW</fullName>
    </submittedName>
</protein>
<reference evidence="8" key="1">
    <citation type="journal article" date="2013" name="Extremophiles">
        <title>Proteinivorax tanatarense gen. nov., sp. nov., an anaerobic, haloalkaliphilic, proteolytic bacterium isolated from a decaying algal bloom, and proposal of Proteinivoraceae fam. nov.</title>
        <authorList>
            <person name="Kevbrin V."/>
            <person name="Boltyanskaya Y."/>
            <person name="Zhilina T."/>
            <person name="Kolganova T."/>
            <person name="Lavrentjeva E."/>
            <person name="Kuznetsov B."/>
        </authorList>
    </citation>
    <scope>NUCLEOTIDE SEQUENCE</scope>
    <source>
        <strain evidence="8">Z-910T</strain>
    </source>
</reference>
<accession>A0AAU7VPX3</accession>